<name>A0ACB9T8F7_HOLOL</name>
<gene>
    <name evidence="1" type="ORF">MML48_4g00005194</name>
</gene>
<evidence type="ECO:0000313" key="2">
    <source>
        <dbReference type="Proteomes" id="UP001056778"/>
    </source>
</evidence>
<reference evidence="1" key="1">
    <citation type="submission" date="2022-04" db="EMBL/GenBank/DDBJ databases">
        <title>Chromosome-scale genome assembly of Holotrichia oblita Faldermann.</title>
        <authorList>
            <person name="Rongchong L."/>
        </authorList>
    </citation>
    <scope>NUCLEOTIDE SEQUENCE</scope>
    <source>
        <strain evidence="1">81SQS9</strain>
    </source>
</reference>
<keyword evidence="2" id="KW-1185">Reference proteome</keyword>
<dbReference type="Proteomes" id="UP001056778">
    <property type="component" value="Chromosome 4"/>
</dbReference>
<comment type="caution">
    <text evidence="1">The sequence shown here is derived from an EMBL/GenBank/DDBJ whole genome shotgun (WGS) entry which is preliminary data.</text>
</comment>
<proteinExistence type="predicted"/>
<evidence type="ECO:0000313" key="1">
    <source>
        <dbReference type="EMBL" id="KAI4463130.1"/>
    </source>
</evidence>
<organism evidence="1 2">
    <name type="scientific">Holotrichia oblita</name>
    <name type="common">Chafer beetle</name>
    <dbReference type="NCBI Taxonomy" id="644536"/>
    <lineage>
        <taxon>Eukaryota</taxon>
        <taxon>Metazoa</taxon>
        <taxon>Ecdysozoa</taxon>
        <taxon>Arthropoda</taxon>
        <taxon>Hexapoda</taxon>
        <taxon>Insecta</taxon>
        <taxon>Pterygota</taxon>
        <taxon>Neoptera</taxon>
        <taxon>Endopterygota</taxon>
        <taxon>Coleoptera</taxon>
        <taxon>Polyphaga</taxon>
        <taxon>Scarabaeiformia</taxon>
        <taxon>Scarabaeidae</taxon>
        <taxon>Melolonthinae</taxon>
        <taxon>Holotrichia</taxon>
    </lineage>
</organism>
<sequence length="991" mass="114775">MSHTESGVEDISEDFNIGDEESLVFDEEAVEEEPLILRTEDFISGPSTGVNATLPLDILQFNFSYGYDCKKYYNIVVADERTIIFISGNLINFFDVETKQLTFRRSAFGGGLGHITKNPNEDYQHIAVAENGDHPPIIVYEWPTLEIVCLLREGTAKCYNHLNYNPSGELLVSQGGEPDHLITVWNWKKSVILLRTKSSVNDVYRVLFSPYVPGHLTTCGMSHIKFWKMAKTFTGLKLQGELGRFGKTEYSDILGIYPMPDEKVISGCYWGNFLVWEAGLIKLEVFRKLRKRCHEGPIVQFDFKDGELWTIAMDGRIRVWHYDTIDQADPPDDDRVVQLEPIYDFYTPGVEFMCIAKRSSDPLDTFYYAQDGNGGLWKIDLTTELNVTPSVQLYKCHAGAIADIAACPWGPYFVSLGVDGRIYLYNYLKQRRLFEYQFPAKGACLLWLSTNVDPSGNVLILAFDDGNLRVVVLDIGERFESYNLIILQIIKPHHKPITYISINLSGNLLVTSGEDKTIFVFRINREMDYVSLVPIGFVATSDIVSYITWHQNRDDTVILACLHGYIDQITVPTQPQDYTTITYKLYVETIHQRFITYKAQIRRDIKIRQIEAQKAAKRDKKRAAMEKLKKENPGLEIDEDIFLADSESEEELEPLYIPEVPNRIIWIQHTTNDTLWLSVGGYDAGYIYEYYIDQKDPIPYRFQMICDADDVEVSSFVYNHNGKYLIFAMQNGAIRINRVKADFRDLSDYWQLSMHDNYNGFIPRMCFSYDERYFFSCGHDGNVFSYEFYPEDEDYIKAIPRQTPVFKKYESQYDESGYDHLSLEQAIVKAEEDRKTNLANYNKQQYLDKLFSLRKAFHQLIKRNKKLPPTQIIPRNMLELDPRISMDLQNKLDAQLQLVKRKLAFEVEKSEIRMKKSLQHFIDPLDLFPISVQGIKNGLRVSTLRQRKLNAEFYEMHHIVDKKIIEAELKGSFNMVEIRQQHCNASKARDP</sequence>
<dbReference type="EMBL" id="CM043018">
    <property type="protein sequence ID" value="KAI4463130.1"/>
    <property type="molecule type" value="Genomic_DNA"/>
</dbReference>
<protein>
    <submittedName>
        <fullName evidence="1">Wd-40 repeat protein</fullName>
    </submittedName>
</protein>
<accession>A0ACB9T8F7</accession>